<evidence type="ECO:0000256" key="2">
    <source>
        <dbReference type="ARBA" id="ARBA00023235"/>
    </source>
</evidence>
<keyword evidence="2" id="KW-0413">Isomerase</keyword>
<dbReference type="Pfam" id="PF01177">
    <property type="entry name" value="Asp_Glu_race"/>
    <property type="match status" value="1"/>
</dbReference>
<dbReference type="PANTHER" id="PTHR21198">
    <property type="entry name" value="GLUTAMATE RACEMASE"/>
    <property type="match status" value="1"/>
</dbReference>
<dbReference type="Gene3D" id="3.40.50.1860">
    <property type="match status" value="2"/>
</dbReference>
<dbReference type="EMBL" id="CP000879">
    <property type="protein sequence ID" value="ABX32269.1"/>
    <property type="molecule type" value="Genomic_DNA"/>
</dbReference>
<protein>
    <submittedName>
        <fullName evidence="3">Aspartate racemase</fullName>
    </submittedName>
</protein>
<dbReference type="SUPFAM" id="SSF53681">
    <property type="entry name" value="Aspartate/glutamate racemase"/>
    <property type="match status" value="2"/>
</dbReference>
<gene>
    <name evidence="3" type="ordered locus">Pmob_1573</name>
</gene>
<dbReference type="GO" id="GO:0047661">
    <property type="term" value="F:amino-acid racemase activity"/>
    <property type="evidence" value="ECO:0007669"/>
    <property type="project" value="InterPro"/>
</dbReference>
<proteinExistence type="inferred from homology"/>
<dbReference type="NCBIfam" id="TIGR00035">
    <property type="entry name" value="asp_race"/>
    <property type="match status" value="1"/>
</dbReference>
<evidence type="ECO:0000256" key="1">
    <source>
        <dbReference type="ARBA" id="ARBA00007847"/>
    </source>
</evidence>
<reference evidence="3" key="1">
    <citation type="submission" date="2007-11" db="EMBL/GenBank/DDBJ databases">
        <title>Complete sequence of Petroga mobilis SJ95.</title>
        <authorList>
            <consortium name="US DOE Joint Genome Institute"/>
            <person name="Copeland A."/>
            <person name="Lucas S."/>
            <person name="Lapidus A."/>
            <person name="Barry K."/>
            <person name="Glavina del Rio T."/>
            <person name="Dalin E."/>
            <person name="Tice H."/>
            <person name="Pitluck S."/>
            <person name="Meincke L."/>
            <person name="Brettin T."/>
            <person name="Bruce D."/>
            <person name="Detter J.C."/>
            <person name="Han C."/>
            <person name="Kuske C.R."/>
            <person name="Schmutz J."/>
            <person name="Larimer F."/>
            <person name="Land M."/>
            <person name="Hauser L."/>
            <person name="Kyrpides N."/>
            <person name="Mikhailova N."/>
            <person name="Noll K."/>
            <person name="Richardson P."/>
        </authorList>
    </citation>
    <scope>NUCLEOTIDE SEQUENCE [LARGE SCALE GENOMIC DNA]</scope>
    <source>
        <strain evidence="3">SJ95</strain>
    </source>
</reference>
<accession>A9BGM9</accession>
<dbReference type="InterPro" id="IPR001920">
    <property type="entry name" value="Asp/Glu_race"/>
</dbReference>
<comment type="similarity">
    <text evidence="1">Belongs to the aspartate/glutamate racemases family.</text>
</comment>
<dbReference type="STRING" id="403833.Pmob_1573"/>
<name>A9BGM9_PETMO</name>
<dbReference type="PANTHER" id="PTHR21198:SF7">
    <property type="entry name" value="ASPARTATE-GLUTAMATE RACEMASE FAMILY"/>
    <property type="match status" value="1"/>
</dbReference>
<keyword evidence="4" id="KW-1185">Reference proteome</keyword>
<dbReference type="AlphaFoldDB" id="A9BGM9"/>
<dbReference type="HOGENOM" id="CLU_055360_2_2_0"/>
<dbReference type="KEGG" id="pmo:Pmob_1573"/>
<evidence type="ECO:0000313" key="3">
    <source>
        <dbReference type="EMBL" id="ABX32269.1"/>
    </source>
</evidence>
<organism evidence="3 4">
    <name type="scientific">Petrotoga mobilis (strain DSM 10674 / SJ95)</name>
    <dbReference type="NCBI Taxonomy" id="403833"/>
    <lineage>
        <taxon>Bacteria</taxon>
        <taxon>Thermotogati</taxon>
        <taxon>Thermotogota</taxon>
        <taxon>Thermotogae</taxon>
        <taxon>Petrotogales</taxon>
        <taxon>Petrotogaceae</taxon>
        <taxon>Petrotoga</taxon>
    </lineage>
</organism>
<sequence length="236" mass="26618">MKNETIKYPKKILGILGGMGPAATAEFVNILIRQFPAPCDQEYPKIILFSNPQIPDRNKAILENGQDPTPYLKEGLLTLKKWGADFLAIPCNTAHYFIDSFISEIDIPLVHIVEATIKKAKIFSPEGAWVLSTLATKKTELYGKYAKKENYNLFHPDWDFMKKIQRVIDMVKMGNIEESAKDLKPLLENLWKAKNVPIIAGCTELPIAYKATKLPKDLIISSLEALAEECIEEVLK</sequence>
<dbReference type="InterPro" id="IPR015942">
    <property type="entry name" value="Asp/Glu/hydantoin_racemase"/>
</dbReference>
<dbReference type="Proteomes" id="UP000000789">
    <property type="component" value="Chromosome"/>
</dbReference>
<dbReference type="OrthoDB" id="9803739at2"/>
<dbReference type="RefSeq" id="WP_012209366.1">
    <property type="nucleotide sequence ID" value="NC_010003.1"/>
</dbReference>
<dbReference type="eggNOG" id="COG1794">
    <property type="taxonomic scope" value="Bacteria"/>
</dbReference>
<evidence type="ECO:0000313" key="4">
    <source>
        <dbReference type="Proteomes" id="UP000000789"/>
    </source>
</evidence>
<dbReference type="InterPro" id="IPR004380">
    <property type="entry name" value="Asp_race"/>
</dbReference>